<keyword evidence="1" id="KW-0472">Membrane</keyword>
<keyword evidence="1" id="KW-1133">Transmembrane helix</keyword>
<dbReference type="Proteomes" id="UP000190285">
    <property type="component" value="Unassembled WGS sequence"/>
</dbReference>
<feature type="transmembrane region" description="Helical" evidence="1">
    <location>
        <begin position="243"/>
        <end position="268"/>
    </location>
</feature>
<evidence type="ECO:0000313" key="3">
    <source>
        <dbReference type="Proteomes" id="UP000190285"/>
    </source>
</evidence>
<dbReference type="RefSeq" id="WP_079492106.1">
    <property type="nucleotide sequence ID" value="NZ_FUZT01000006.1"/>
</dbReference>
<dbReference type="AlphaFoldDB" id="A0A1T5L9X1"/>
<feature type="transmembrane region" description="Helical" evidence="1">
    <location>
        <begin position="138"/>
        <end position="163"/>
    </location>
</feature>
<accession>A0A1T5L9X1</accession>
<organism evidence="2 3">
    <name type="scientific">Maledivibacter halophilus</name>
    <dbReference type="NCBI Taxonomy" id="36842"/>
    <lineage>
        <taxon>Bacteria</taxon>
        <taxon>Bacillati</taxon>
        <taxon>Bacillota</taxon>
        <taxon>Clostridia</taxon>
        <taxon>Peptostreptococcales</taxon>
        <taxon>Caminicellaceae</taxon>
        <taxon>Maledivibacter</taxon>
    </lineage>
</organism>
<feature type="transmembrane region" description="Helical" evidence="1">
    <location>
        <begin position="288"/>
        <end position="310"/>
    </location>
</feature>
<dbReference type="InterPro" id="IPR014194">
    <property type="entry name" value="Spore_III_AE"/>
</dbReference>
<keyword evidence="3" id="KW-1185">Reference proteome</keyword>
<keyword evidence="1" id="KW-0812">Transmembrane</keyword>
<dbReference type="OrthoDB" id="1706761at2"/>
<evidence type="ECO:0000256" key="1">
    <source>
        <dbReference type="SAM" id="Phobius"/>
    </source>
</evidence>
<name>A0A1T5L9X1_9FIRM</name>
<protein>
    <submittedName>
        <fullName evidence="2">Stage III sporulation protein AE</fullName>
    </submittedName>
</protein>
<gene>
    <name evidence="2" type="ORF">SAMN02194393_02585</name>
</gene>
<dbReference type="STRING" id="36842.SAMN02194393_02585"/>
<feature type="transmembrane region" description="Helical" evidence="1">
    <location>
        <begin position="367"/>
        <end position="390"/>
    </location>
</feature>
<feature type="transmembrane region" description="Helical" evidence="1">
    <location>
        <begin position="175"/>
        <end position="194"/>
    </location>
</feature>
<sequence length="398" mass="43216">MKRRLVITILILLILIIFFFNVAYGTNDEEKSSGLTEKLIIEQLETIDLSEMEELIKSMNEEYPLSVPDIDIKTFITKALKGELNLSIDGILIGFFKKLFKEILINTKLLSQLVIISILCGFLKNLTSSIGNNATGQIAFYSCYLIIAGIVIKAFIAAMNVGYQAIDNMVSFMQALMPVILTLLMAAGSITASTIFKPIIVGSIGITSTIMKDIILPLIFFSAILAIVNNLPSKIQISKLASLIKQICLTLIGLVLTIFFGIITIEGVLASSTDGVTLRTARFAMDRFIPIVGGFMSEAIDTVLGCSLLIKNAVGVVGLIIILTIVTFPMLKIVSLIIIYKITAVLIEPVSDEKIVNCLNDMSNSLVIIFATVISVAIMFFIAITAIVGAGNITAMIR</sequence>
<reference evidence="2 3" key="1">
    <citation type="submission" date="2017-02" db="EMBL/GenBank/DDBJ databases">
        <authorList>
            <person name="Peterson S.W."/>
        </authorList>
    </citation>
    <scope>NUCLEOTIDE SEQUENCE [LARGE SCALE GENOMIC DNA]</scope>
    <source>
        <strain evidence="2 3">M1</strain>
    </source>
</reference>
<feature type="transmembrane region" description="Helical" evidence="1">
    <location>
        <begin position="317"/>
        <end position="347"/>
    </location>
</feature>
<proteinExistence type="predicted"/>
<dbReference type="EMBL" id="FUZT01000006">
    <property type="protein sequence ID" value="SKC72218.1"/>
    <property type="molecule type" value="Genomic_DNA"/>
</dbReference>
<dbReference type="NCBIfam" id="TIGR02829">
    <property type="entry name" value="spore_III_AE"/>
    <property type="match status" value="1"/>
</dbReference>
<evidence type="ECO:0000313" key="2">
    <source>
        <dbReference type="EMBL" id="SKC72218.1"/>
    </source>
</evidence>
<feature type="transmembrane region" description="Helical" evidence="1">
    <location>
        <begin position="214"/>
        <end position="231"/>
    </location>
</feature>
<dbReference type="Pfam" id="PF09546">
    <property type="entry name" value="Spore_III_AE"/>
    <property type="match status" value="1"/>
</dbReference>